<dbReference type="NCBIfam" id="NF047719">
    <property type="entry name" value="SCO6745_fam_HTH"/>
    <property type="match status" value="1"/>
</dbReference>
<sequence>MSLDPTAAVARRAYESLEPLHVIAYFNPGVGRAQDALGLDGYAFYVGGRGAPLAGAPASLVAATFYNFSPTLIASAWDAAHARGLDAVDASRYEMLDEQFLAILGADCAQLAPLVPEFQAVVDVLPFSGRPLAAAWASTPVPDEPHLALWRTWTIVREWRGDNHIAELVSHGLDGIDAGVFHESELPDPTTRRRVLGRKLFQLTRGWSDDEWSEAVERLAVRGLIEPSGDTPRLTDAGFALYQEIEARTDAVSGTAFPDGLADLVDRTRPFVKKIIDAGILPGTKKS</sequence>
<dbReference type="EMBL" id="CP128986">
    <property type="protein sequence ID" value="WOC13611.1"/>
    <property type="molecule type" value="Genomic_DNA"/>
</dbReference>
<protein>
    <recommendedName>
        <fullName evidence="2">SalK</fullName>
    </recommendedName>
</protein>
<dbReference type="AlphaFoldDB" id="A0AA97CWC8"/>
<dbReference type="Pfam" id="PF21863">
    <property type="entry name" value="HTH_67"/>
    <property type="match status" value="1"/>
</dbReference>
<name>A0AA97CWC8_9ACTN</name>
<organism evidence="1">
    <name type="scientific">Gordonia sp. MP11Mi</name>
    <dbReference type="NCBI Taxonomy" id="3022769"/>
    <lineage>
        <taxon>Bacteria</taxon>
        <taxon>Bacillati</taxon>
        <taxon>Actinomycetota</taxon>
        <taxon>Actinomycetes</taxon>
        <taxon>Mycobacteriales</taxon>
        <taxon>Gordoniaceae</taxon>
        <taxon>Gordonia</taxon>
    </lineage>
</organism>
<gene>
    <name evidence="1" type="ORF">MP11Mi_27140</name>
</gene>
<dbReference type="RefSeq" id="WP_420039417.1">
    <property type="nucleotide sequence ID" value="NZ_CP128986.1"/>
</dbReference>
<dbReference type="InterPro" id="IPR054058">
    <property type="entry name" value="HTH_67"/>
</dbReference>
<accession>A0AA97CWC8</accession>
<reference evidence="1" key="1">
    <citation type="submission" date="2023-06" db="EMBL/GenBank/DDBJ databases">
        <title>Gordonia sp. nov. and Pseudochrobactrum sp. nov., two species isolated from the burying beetle Nicrophorus vespilloides.</title>
        <authorList>
            <person name="Poehlein A."/>
            <person name="Guzman J."/>
            <person name="Daniel R."/>
            <person name="Vilcinskas A."/>
        </authorList>
    </citation>
    <scope>NUCLEOTIDE SEQUENCE</scope>
    <source>
        <strain evidence="1">MP11Mi</strain>
    </source>
</reference>
<evidence type="ECO:0008006" key="2">
    <source>
        <dbReference type="Google" id="ProtNLM"/>
    </source>
</evidence>
<proteinExistence type="predicted"/>
<evidence type="ECO:0000313" key="1">
    <source>
        <dbReference type="EMBL" id="WOC13611.1"/>
    </source>
</evidence>